<dbReference type="HAMAP" id="MF_02066">
    <property type="entry name" value="CpoB"/>
    <property type="match status" value="1"/>
</dbReference>
<keyword evidence="1" id="KW-0574">Periplasm</keyword>
<keyword evidence="1" id="KW-0132">Cell division</keyword>
<dbReference type="GO" id="GO:0043093">
    <property type="term" value="P:FtsZ-dependent cytokinesis"/>
    <property type="evidence" value="ECO:0007669"/>
    <property type="project" value="UniProtKB-UniRule"/>
</dbReference>
<accession>A0A2T4IE22</accession>
<feature type="domain" description="YbgF trimerisation" evidence="2">
    <location>
        <begin position="36"/>
        <end position="103"/>
    </location>
</feature>
<dbReference type="Pfam" id="PF14559">
    <property type="entry name" value="TPR_19"/>
    <property type="match status" value="1"/>
</dbReference>
<reference evidence="3 4" key="2">
    <citation type="submission" date="2018-04" db="EMBL/GenBank/DDBJ databases">
        <title>Thauera lacus sp. nov., isolated from an saline lake in Inner Mongolia, China.</title>
        <authorList>
            <person name="Liang Q.-Y."/>
        </authorList>
    </citation>
    <scope>NUCLEOTIDE SEQUENCE [LARGE SCALE GENOMIC DNA]</scope>
    <source>
        <strain evidence="3 4">D20</strain>
    </source>
</reference>
<feature type="chain" id="PRO_5015790191" description="Cell division coordinator CpoB" evidence="1">
    <location>
        <begin position="20"/>
        <end position="236"/>
    </location>
</feature>
<evidence type="ECO:0000256" key="1">
    <source>
        <dbReference type="HAMAP-Rule" id="MF_02066"/>
    </source>
</evidence>
<protein>
    <recommendedName>
        <fullName evidence="1">Cell division coordinator CpoB</fullName>
    </recommendedName>
</protein>
<reference evidence="3 4" key="1">
    <citation type="submission" date="2018-03" db="EMBL/GenBank/DDBJ databases">
        <authorList>
            <person name="Keele B.F."/>
        </authorList>
    </citation>
    <scope>NUCLEOTIDE SEQUENCE [LARGE SCALE GENOMIC DNA]</scope>
    <source>
        <strain evidence="3 4">D20</strain>
    </source>
</reference>
<dbReference type="OrthoDB" id="8525418at2"/>
<comment type="caution">
    <text evidence="3">The sequence shown here is derived from an EMBL/GenBank/DDBJ whole genome shotgun (WGS) entry which is preliminary data.</text>
</comment>
<keyword evidence="1" id="KW-0732">Signal</keyword>
<keyword evidence="1" id="KW-0131">Cell cycle</keyword>
<evidence type="ECO:0000313" key="4">
    <source>
        <dbReference type="Proteomes" id="UP000241193"/>
    </source>
</evidence>
<dbReference type="EMBL" id="PZKC01000009">
    <property type="protein sequence ID" value="PTD96021.1"/>
    <property type="molecule type" value="Genomic_DNA"/>
</dbReference>
<dbReference type="Gene3D" id="1.25.40.10">
    <property type="entry name" value="Tetratricopeptide repeat domain"/>
    <property type="match status" value="1"/>
</dbReference>
<evidence type="ECO:0000259" key="2">
    <source>
        <dbReference type="Pfam" id="PF16331"/>
    </source>
</evidence>
<feature type="coiled-coil region" evidence="1">
    <location>
        <begin position="56"/>
        <end position="83"/>
    </location>
</feature>
<dbReference type="InterPro" id="IPR034706">
    <property type="entry name" value="CpoB"/>
</dbReference>
<dbReference type="GO" id="GO:0030288">
    <property type="term" value="C:outer membrane-bounded periplasmic space"/>
    <property type="evidence" value="ECO:0007669"/>
    <property type="project" value="UniProtKB-UniRule"/>
</dbReference>
<name>A0A2T4IE22_9RHOO</name>
<dbReference type="SUPFAM" id="SSF48452">
    <property type="entry name" value="TPR-like"/>
    <property type="match status" value="1"/>
</dbReference>
<comment type="subcellular location">
    <subcellularLocation>
        <location evidence="1">Periplasm</location>
    </subcellularLocation>
</comment>
<dbReference type="NCBIfam" id="TIGR02795">
    <property type="entry name" value="tol_pal_ybgF"/>
    <property type="match status" value="1"/>
</dbReference>
<dbReference type="GO" id="GO:0070206">
    <property type="term" value="P:protein trimerization"/>
    <property type="evidence" value="ECO:0007669"/>
    <property type="project" value="InterPro"/>
</dbReference>
<dbReference type="InterPro" id="IPR032519">
    <property type="entry name" value="YbgF_tri"/>
</dbReference>
<dbReference type="InterPro" id="IPR011990">
    <property type="entry name" value="TPR-like_helical_dom_sf"/>
</dbReference>
<comment type="similarity">
    <text evidence="1">Belongs to the CpoB family.</text>
</comment>
<comment type="function">
    <text evidence="1">Mediates coordination of peptidoglycan synthesis and outer membrane constriction during cell division.</text>
</comment>
<organism evidence="3 4">
    <name type="scientific">Pseudothauera lacus</name>
    <dbReference type="NCBI Taxonomy" id="2136175"/>
    <lineage>
        <taxon>Bacteria</taxon>
        <taxon>Pseudomonadati</taxon>
        <taxon>Pseudomonadota</taxon>
        <taxon>Betaproteobacteria</taxon>
        <taxon>Rhodocyclales</taxon>
        <taxon>Zoogloeaceae</taxon>
        <taxon>Pseudothauera</taxon>
    </lineage>
</organism>
<keyword evidence="1" id="KW-0175">Coiled coil</keyword>
<evidence type="ECO:0000313" key="3">
    <source>
        <dbReference type="EMBL" id="PTD96021.1"/>
    </source>
</evidence>
<dbReference type="AlphaFoldDB" id="A0A2T4IE22"/>
<dbReference type="InterPro" id="IPR014162">
    <property type="entry name" value="CpoB_C"/>
</dbReference>
<keyword evidence="4" id="KW-1185">Reference proteome</keyword>
<dbReference type="Gene3D" id="1.20.5.110">
    <property type="match status" value="1"/>
</dbReference>
<dbReference type="Pfam" id="PF16331">
    <property type="entry name" value="TolA_bind_tri"/>
    <property type="match status" value="1"/>
</dbReference>
<feature type="signal peptide" evidence="1">
    <location>
        <begin position="1"/>
        <end position="19"/>
    </location>
</feature>
<gene>
    <name evidence="3" type="primary">ygbF</name>
    <name evidence="1" type="synonym">cpoB</name>
    <name evidence="3" type="ORF">C8261_12090</name>
</gene>
<dbReference type="Proteomes" id="UP000241193">
    <property type="component" value="Unassembled WGS sequence"/>
</dbReference>
<proteinExistence type="inferred from homology"/>
<sequence precursor="true">MRGLVPLVALLALPTMASAQLFGGGETQRQVAELREQVNQRLEATSSAQFELASQNELLRAEVARLRGQVEVLMHEFEQLRVRQRDFYVDLDDRLRRLENPGGAQASGGGGDPATEAAEYEAALNLLKGGQFREAMLAFEAFTSAHTASAYLPSAFFWAGNAALQAKEVSAAANHFNTVLARWPSDTVAADAMLGLANSQQALGDGRAAQRTLQAVVERYPDSTAAQAARQRLGMR</sequence>